<evidence type="ECO:0000256" key="2">
    <source>
        <dbReference type="ARBA" id="ARBA00022737"/>
    </source>
</evidence>
<dbReference type="SMART" id="SM00355">
    <property type="entry name" value="ZnF_C2H2"/>
    <property type="match status" value="8"/>
</dbReference>
<organism evidence="8 9">
    <name type="scientific">Anopheles culicifacies</name>
    <dbReference type="NCBI Taxonomy" id="139723"/>
    <lineage>
        <taxon>Eukaryota</taxon>
        <taxon>Metazoa</taxon>
        <taxon>Ecdysozoa</taxon>
        <taxon>Arthropoda</taxon>
        <taxon>Hexapoda</taxon>
        <taxon>Insecta</taxon>
        <taxon>Pterygota</taxon>
        <taxon>Neoptera</taxon>
        <taxon>Endopterygota</taxon>
        <taxon>Diptera</taxon>
        <taxon>Nematocera</taxon>
        <taxon>Culicoidea</taxon>
        <taxon>Culicidae</taxon>
        <taxon>Anophelinae</taxon>
        <taxon>Anopheles</taxon>
        <taxon>culicifacies species complex</taxon>
    </lineage>
</organism>
<evidence type="ECO:0000256" key="6">
    <source>
        <dbReference type="SAM" id="MobiDB-lite"/>
    </source>
</evidence>
<dbReference type="PROSITE" id="PS00028">
    <property type="entry name" value="ZINC_FINGER_C2H2_1"/>
    <property type="match status" value="5"/>
</dbReference>
<keyword evidence="2" id="KW-0677">Repeat</keyword>
<feature type="domain" description="C2H2-type" evidence="7">
    <location>
        <begin position="509"/>
        <end position="537"/>
    </location>
</feature>
<dbReference type="InterPro" id="IPR036236">
    <property type="entry name" value="Znf_C2H2_sf"/>
</dbReference>
<evidence type="ECO:0000313" key="8">
    <source>
        <dbReference type="EnsemblMetazoa" id="ACUA020456-PA"/>
    </source>
</evidence>
<feature type="domain" description="C2H2-type" evidence="7">
    <location>
        <begin position="395"/>
        <end position="421"/>
    </location>
</feature>
<proteinExistence type="predicted"/>
<feature type="domain" description="C2H2-type" evidence="7">
    <location>
        <begin position="537"/>
        <end position="560"/>
    </location>
</feature>
<dbReference type="EnsemblMetazoa" id="ACUA020456-RA">
    <property type="protein sequence ID" value="ACUA020456-PA"/>
    <property type="gene ID" value="ACUA020456"/>
</dbReference>
<reference evidence="9" key="1">
    <citation type="submission" date="2013-09" db="EMBL/GenBank/DDBJ databases">
        <title>The Genome Sequence of Anopheles culicifacies species A.</title>
        <authorList>
            <consortium name="The Broad Institute Genomics Platform"/>
            <person name="Neafsey D.E."/>
            <person name="Besansky N."/>
            <person name="Howell P."/>
            <person name="Walton C."/>
            <person name="Young S.K."/>
            <person name="Zeng Q."/>
            <person name="Gargeya S."/>
            <person name="Fitzgerald M."/>
            <person name="Haas B."/>
            <person name="Abouelleil A."/>
            <person name="Allen A.W."/>
            <person name="Alvarado L."/>
            <person name="Arachchi H.M."/>
            <person name="Berlin A.M."/>
            <person name="Chapman S.B."/>
            <person name="Gainer-Dewar J."/>
            <person name="Goldberg J."/>
            <person name="Griggs A."/>
            <person name="Gujja S."/>
            <person name="Hansen M."/>
            <person name="Howarth C."/>
            <person name="Imamovic A."/>
            <person name="Ireland A."/>
            <person name="Larimer J."/>
            <person name="McCowan C."/>
            <person name="Murphy C."/>
            <person name="Pearson M."/>
            <person name="Poon T.W."/>
            <person name="Priest M."/>
            <person name="Roberts A."/>
            <person name="Saif S."/>
            <person name="Shea T."/>
            <person name="Sisk P."/>
            <person name="Sykes S."/>
            <person name="Wortman J."/>
            <person name="Nusbaum C."/>
            <person name="Birren B."/>
        </authorList>
    </citation>
    <scope>NUCLEOTIDE SEQUENCE [LARGE SCALE GENOMIC DNA]</scope>
    <source>
        <strain evidence="9">A-37</strain>
    </source>
</reference>
<dbReference type="GO" id="GO:0000981">
    <property type="term" value="F:DNA-binding transcription factor activity, RNA polymerase II-specific"/>
    <property type="evidence" value="ECO:0007669"/>
    <property type="project" value="TreeGrafter"/>
</dbReference>
<dbReference type="PANTHER" id="PTHR24409:SF424">
    <property type="entry name" value="ZINC FINGER PROTEIN INDRA"/>
    <property type="match status" value="1"/>
</dbReference>
<dbReference type="InterPro" id="IPR013087">
    <property type="entry name" value="Znf_C2H2_type"/>
</dbReference>
<keyword evidence="4" id="KW-0862">Zinc</keyword>
<dbReference type="EMBL" id="AXCM01003324">
    <property type="status" value="NOT_ANNOTATED_CDS"/>
    <property type="molecule type" value="Genomic_DNA"/>
</dbReference>
<dbReference type="STRING" id="139723.A0A182MKF9"/>
<evidence type="ECO:0000256" key="4">
    <source>
        <dbReference type="ARBA" id="ARBA00022833"/>
    </source>
</evidence>
<feature type="region of interest" description="Disordered" evidence="6">
    <location>
        <begin position="325"/>
        <end position="354"/>
    </location>
</feature>
<evidence type="ECO:0000256" key="1">
    <source>
        <dbReference type="ARBA" id="ARBA00022723"/>
    </source>
</evidence>
<feature type="domain" description="C2H2-type" evidence="7">
    <location>
        <begin position="452"/>
        <end position="480"/>
    </location>
</feature>
<reference evidence="8" key="2">
    <citation type="submission" date="2020-05" db="UniProtKB">
        <authorList>
            <consortium name="EnsemblMetazoa"/>
        </authorList>
    </citation>
    <scope>IDENTIFICATION</scope>
    <source>
        <strain evidence="8">A-37</strain>
    </source>
</reference>
<dbReference type="Gene3D" id="3.30.160.60">
    <property type="entry name" value="Classic Zinc Finger"/>
    <property type="match status" value="4"/>
</dbReference>
<accession>A0A182MKF9</accession>
<dbReference type="GO" id="GO:0000977">
    <property type="term" value="F:RNA polymerase II transcription regulatory region sequence-specific DNA binding"/>
    <property type="evidence" value="ECO:0007669"/>
    <property type="project" value="TreeGrafter"/>
</dbReference>
<dbReference type="GO" id="GO:0008270">
    <property type="term" value="F:zinc ion binding"/>
    <property type="evidence" value="ECO:0007669"/>
    <property type="project" value="UniProtKB-KW"/>
</dbReference>
<feature type="compositionally biased region" description="Basic and acidic residues" evidence="6">
    <location>
        <begin position="342"/>
        <end position="354"/>
    </location>
</feature>
<dbReference type="Pfam" id="PF13894">
    <property type="entry name" value="zf-C2H2_4"/>
    <property type="match status" value="1"/>
</dbReference>
<dbReference type="SUPFAM" id="SSF57667">
    <property type="entry name" value="beta-beta-alpha zinc fingers"/>
    <property type="match status" value="3"/>
</dbReference>
<feature type="compositionally biased region" description="Acidic residues" evidence="6">
    <location>
        <begin position="330"/>
        <end position="341"/>
    </location>
</feature>
<evidence type="ECO:0000256" key="5">
    <source>
        <dbReference type="PROSITE-ProRule" id="PRU00042"/>
    </source>
</evidence>
<dbReference type="GO" id="GO:0005634">
    <property type="term" value="C:nucleus"/>
    <property type="evidence" value="ECO:0007669"/>
    <property type="project" value="TreeGrafter"/>
</dbReference>
<evidence type="ECO:0000313" key="9">
    <source>
        <dbReference type="Proteomes" id="UP000075883"/>
    </source>
</evidence>
<evidence type="ECO:0000256" key="3">
    <source>
        <dbReference type="ARBA" id="ARBA00022771"/>
    </source>
</evidence>
<name>A0A182MKF9_9DIPT</name>
<sequence length="816" mass="93477">MLHGLPRGQTLEVIVAQQLIQKVEPFRRHQMLVLRIGEQVLGAEHLRDAHELIIVVVSVEERFLAEDHRREHTAQRPHIERVVVHLVVDQQLRSLEVAARDPHVVLLARMVELGQTPVDQTQLAILMVDHHVVWLHVTVHDAQAVAVVERLQQLVQIVPNVVIAERLVELLEVGIVHMLEDECRRTGDRILHHRQQRDDVGAAPEILEDLDFARKIKHLHEFLAALAQVRLGDERPLRDLFESIPDRLEVLFRDLDLCNKMDAGVNDLLDEYNQYEIASMELAAEPAQDEPMEEQCLLYSSEEESEATQPIPVKQNRLKIVELQSTPPNDNEDEVLEASDDNQEKHVASSAKSDGKVNLKRNHLQCPLCPYKTIFTVAYSVHMKKHEQNEGKTGYVCNNPYCLQMFDTTDELKLHKRTNPHKVYVCEICGNELKHRVSLEVHLERHFGITHFQCTYCSSSFHTKTEQQNHIAAIHISEERAECHLCGATFTSNKLLKQHMDSHVSDRNYHCVECKKSFKSQHLLNRHLKSVHSDVRFQCEHCEISYSRRDKLRMHMEKAHHIQTYFMCDICVRSFDSRDALEEHSFRHKHPNHLECPICLIVCLTQRDFDKHTCITYQENYICCGHDYKHHTVYNKHMLRHGIKVNARVKPNTNILIGQERALRTATERNGPLKYSLKSEETETSDSVFEARTFRTEGGTSPGVFTRWLGFRRRSMLPFGPNTSWNTSSERCLFSERSSINGGGDELSDPCRACPTPLCGCMAFADLETTIRNFWCVSASAGTVLPPSTSSSMANDCLVKSASASALAYRSTLPRG</sequence>
<protein>
    <recommendedName>
        <fullName evidence="7">C2H2-type domain-containing protein</fullName>
    </recommendedName>
</protein>
<dbReference type="Pfam" id="PF00096">
    <property type="entry name" value="zf-C2H2"/>
    <property type="match status" value="2"/>
</dbReference>
<feature type="domain" description="C2H2-type" evidence="7">
    <location>
        <begin position="566"/>
        <end position="593"/>
    </location>
</feature>
<dbReference type="PANTHER" id="PTHR24409">
    <property type="entry name" value="ZINC FINGER PROTEIN 142"/>
    <property type="match status" value="1"/>
</dbReference>
<keyword evidence="1" id="KW-0479">Metal-binding</keyword>
<dbReference type="VEuPathDB" id="VectorBase:ACUA020456"/>
<feature type="domain" description="C2H2-type" evidence="7">
    <location>
        <begin position="424"/>
        <end position="451"/>
    </location>
</feature>
<dbReference type="AlphaFoldDB" id="A0A182MKF9"/>
<keyword evidence="9" id="KW-1185">Reference proteome</keyword>
<evidence type="ECO:0000259" key="7">
    <source>
        <dbReference type="PROSITE" id="PS50157"/>
    </source>
</evidence>
<keyword evidence="3 5" id="KW-0863">Zinc-finger</keyword>
<feature type="domain" description="C2H2-type" evidence="7">
    <location>
        <begin position="481"/>
        <end position="508"/>
    </location>
</feature>
<dbReference type="PROSITE" id="PS50157">
    <property type="entry name" value="ZINC_FINGER_C2H2_2"/>
    <property type="match status" value="7"/>
</dbReference>
<dbReference type="Proteomes" id="UP000075883">
    <property type="component" value="Unassembled WGS sequence"/>
</dbReference>